<proteinExistence type="predicted"/>
<feature type="compositionally biased region" description="Basic and acidic residues" evidence="1">
    <location>
        <begin position="27"/>
        <end position="38"/>
    </location>
</feature>
<dbReference type="Pfam" id="PF12796">
    <property type="entry name" value="Ank_2"/>
    <property type="match status" value="1"/>
</dbReference>
<name>A0AAD6NCC0_PENCN</name>
<protein>
    <submittedName>
        <fullName evidence="2">Uncharacterized protein</fullName>
    </submittedName>
</protein>
<evidence type="ECO:0000256" key="1">
    <source>
        <dbReference type="SAM" id="MobiDB-lite"/>
    </source>
</evidence>
<dbReference type="SUPFAM" id="SSF48403">
    <property type="entry name" value="Ankyrin repeat"/>
    <property type="match status" value="1"/>
</dbReference>
<dbReference type="EMBL" id="JAQJZL010000002">
    <property type="protein sequence ID" value="KAJ6051491.1"/>
    <property type="molecule type" value="Genomic_DNA"/>
</dbReference>
<organism evidence="2 3">
    <name type="scientific">Penicillium canescens</name>
    <dbReference type="NCBI Taxonomy" id="5083"/>
    <lineage>
        <taxon>Eukaryota</taxon>
        <taxon>Fungi</taxon>
        <taxon>Dikarya</taxon>
        <taxon>Ascomycota</taxon>
        <taxon>Pezizomycotina</taxon>
        <taxon>Eurotiomycetes</taxon>
        <taxon>Eurotiomycetidae</taxon>
        <taxon>Eurotiales</taxon>
        <taxon>Aspergillaceae</taxon>
        <taxon>Penicillium</taxon>
    </lineage>
</organism>
<dbReference type="SMART" id="SM00248">
    <property type="entry name" value="ANK"/>
    <property type="match status" value="5"/>
</dbReference>
<feature type="region of interest" description="Disordered" evidence="1">
    <location>
        <begin position="1"/>
        <end position="74"/>
    </location>
</feature>
<dbReference type="Gene3D" id="1.25.40.20">
    <property type="entry name" value="Ankyrin repeat-containing domain"/>
    <property type="match status" value="1"/>
</dbReference>
<comment type="caution">
    <text evidence="2">The sequence shown here is derived from an EMBL/GenBank/DDBJ whole genome shotgun (WGS) entry which is preliminary data.</text>
</comment>
<keyword evidence="3" id="KW-1185">Reference proteome</keyword>
<reference evidence="2" key="2">
    <citation type="submission" date="2023-01" db="EMBL/GenBank/DDBJ databases">
        <authorList>
            <person name="Petersen C."/>
        </authorList>
    </citation>
    <scope>NUCLEOTIDE SEQUENCE</scope>
    <source>
        <strain evidence="2">IBT 15450</strain>
    </source>
</reference>
<accession>A0AAD6NCC0</accession>
<dbReference type="PANTHER" id="PTHR46224">
    <property type="entry name" value="ANKYRIN REPEAT FAMILY PROTEIN"/>
    <property type="match status" value="1"/>
</dbReference>
<dbReference type="PANTHER" id="PTHR46224:SF64">
    <property type="entry name" value="IQ MOTIF AND ANKYRIN REPEAT DOMAIN-CONTAINING PROTEIN 1"/>
    <property type="match status" value="1"/>
</dbReference>
<dbReference type="Proteomes" id="UP001219568">
    <property type="component" value="Unassembled WGS sequence"/>
</dbReference>
<dbReference type="AlphaFoldDB" id="A0AAD6NCC0"/>
<evidence type="ECO:0000313" key="3">
    <source>
        <dbReference type="Proteomes" id="UP001219568"/>
    </source>
</evidence>
<reference evidence="2" key="1">
    <citation type="journal article" date="2023" name="IMA Fungus">
        <title>Comparative genomic study of the Penicillium genus elucidates a diverse pangenome and 15 lateral gene transfer events.</title>
        <authorList>
            <person name="Petersen C."/>
            <person name="Sorensen T."/>
            <person name="Nielsen M.R."/>
            <person name="Sondergaard T.E."/>
            <person name="Sorensen J.L."/>
            <person name="Fitzpatrick D.A."/>
            <person name="Frisvad J.C."/>
            <person name="Nielsen K.L."/>
        </authorList>
    </citation>
    <scope>NUCLEOTIDE SEQUENCE</scope>
    <source>
        <strain evidence="2">IBT 15450</strain>
    </source>
</reference>
<feature type="compositionally biased region" description="Basic and acidic residues" evidence="1">
    <location>
        <begin position="90"/>
        <end position="107"/>
    </location>
</feature>
<feature type="region of interest" description="Disordered" evidence="1">
    <location>
        <begin position="87"/>
        <end position="145"/>
    </location>
</feature>
<gene>
    <name evidence="2" type="ORF">N7460_002025</name>
</gene>
<dbReference type="InterPro" id="IPR051616">
    <property type="entry name" value="Cul2-RING_E3_ligase_SR"/>
</dbReference>
<sequence length="964" mass="106626">MAASSTPHENITKKLKTKIWPPGPEALRPEKQEKRHLPEVPAESFTSAPVPKSPLTKGKQPAEESSAYYEAGGRTFKTVKRSNLDYILKPQKEDQGENKISTGHENDNYEQGSKTKGKQRDAEEDLPPPITDWITRVPSMTSDDHRSFDSLEVRSLDSRATLSPTHSYRDFRDWLYGGPNRQFASSSSQESLSEHPEIPALRDLPVPRNYYTNEWTFSQGFGQLRSPLVEASHCGDAATLNILIDKGAEIDMQFAHGQFGSALVAASFGQFPENVKVLLDRGADVNLQVAHGLYGSALVAASFSQYPENVKVLLDRGADINLQVVHGKFGSALAAASESPRTSESVKILLEAGADVNLPLSFGSFNDAMSVAVYSRNAAAIKLLFEAGAKVSPLAASLIQRAASNNSAFCNDLKGMASDYTCSPETLRLKFYCELPSLAADRDDTEWLFNMGVLIRKKTPWSLQLSKITCLAHLMQLVLTCCGESSEPWKPLSISTVSTLQLFFISLSDTKAPLVDSTMMIQVLAHGYRGSISIESSTSTPKLLEIFKWICLTVRRPFPGLIGLSSSTMETMSFGLPETHYDLRPIRPLPKFSRDNCCWHGLFSEAVISQAPGLGRQTTSRGLELDFLRMLQLSAVEYPVFVESGLILMGYSAALVPIKETNDGMILWHLETSRHDSQFKVSDIKATNRKWLKVNSFDYLQSKRALIGWCSEANILLGTDRLAPRVTWSNAKVKATTWHWKGANLQVLAQSAAPLQMGGQIGFSFDRVLNTVQFNPSENYLRCLRNGVMEHVVLYDVGTERAWLVPLICVLHHMLLVYSEGIENEHRVNHAPKATISGPSASFMTLSDKGSLVLERSGDDSLTIRELIMGLSANLSKASLHKPARSEIYGYELMDVLMGSPSYRALTSGNFLGLHFKGADRIVKVTVGDALTFCKQFEQLGLLTKIKTISFQVTPRVLWSLVRR</sequence>
<dbReference type="InterPro" id="IPR036770">
    <property type="entry name" value="Ankyrin_rpt-contain_sf"/>
</dbReference>
<dbReference type="InterPro" id="IPR002110">
    <property type="entry name" value="Ankyrin_rpt"/>
</dbReference>
<evidence type="ECO:0000313" key="2">
    <source>
        <dbReference type="EMBL" id="KAJ6051491.1"/>
    </source>
</evidence>